<dbReference type="InterPro" id="IPR042302">
    <property type="entry name" value="E1_FCCH_sf"/>
</dbReference>
<keyword evidence="2" id="KW-1185">Reference proteome</keyword>
<reference evidence="1 2" key="1">
    <citation type="submission" date="2015-12" db="EMBL/GenBank/DDBJ databases">
        <title>Complete genome of Roseateles depolymerans KCTC 42856.</title>
        <authorList>
            <person name="Kim K.M."/>
        </authorList>
    </citation>
    <scope>NUCLEOTIDE SEQUENCE [LARGE SCALE GENOMIC DNA]</scope>
    <source>
        <strain evidence="1 2">KCTC 42856</strain>
    </source>
</reference>
<sequence length="203" mass="19945">MSNKVLTIGSAGAAGGLITISGATNATPIVITLGAGHGLKNGDRIAIAGVTGNTNANGEWTLASVGATTATLVGSVGNGVFGGTPRVATIFDATPGMRNHSAALHLWGNGVATLLLEAFESYAEFAAGNNAQLGIVPAPVLSPGLPGITNTSASAASSSTVASSSIVVAATNQGMVMEMKMPRYLRASLSAYTSGTLGVSVEA</sequence>
<dbReference type="STRING" id="76731.RD2015_2221"/>
<proteinExistence type="predicted"/>
<organism evidence="1 2">
    <name type="scientific">Roseateles depolymerans</name>
    <dbReference type="NCBI Taxonomy" id="76731"/>
    <lineage>
        <taxon>Bacteria</taxon>
        <taxon>Pseudomonadati</taxon>
        <taxon>Pseudomonadota</taxon>
        <taxon>Betaproteobacteria</taxon>
        <taxon>Burkholderiales</taxon>
        <taxon>Sphaerotilaceae</taxon>
        <taxon>Roseateles</taxon>
    </lineage>
</organism>
<gene>
    <name evidence="1" type="ORF">RD2015_2221</name>
</gene>
<dbReference type="AlphaFoldDB" id="A0A0U3E0P1"/>
<dbReference type="Proteomes" id="UP000060699">
    <property type="component" value="Chromosome"/>
</dbReference>
<accession>A0A0U3E0P1</accession>
<dbReference type="KEGG" id="rdp:RD2015_2221"/>
<dbReference type="RefSeq" id="WP_058934931.1">
    <property type="nucleotide sequence ID" value="NZ_CP013729.1"/>
</dbReference>
<protein>
    <submittedName>
        <fullName evidence="1">Uncharacterized protein</fullName>
    </submittedName>
</protein>
<evidence type="ECO:0000313" key="2">
    <source>
        <dbReference type="Proteomes" id="UP000060699"/>
    </source>
</evidence>
<dbReference type="OrthoDB" id="3308840at2"/>
<name>A0A0U3E0P1_9BURK</name>
<dbReference type="Gene3D" id="2.40.30.180">
    <property type="entry name" value="Ubiquitin-activating enzyme E1, FCCH domain"/>
    <property type="match status" value="1"/>
</dbReference>
<dbReference type="EMBL" id="CP013729">
    <property type="protein sequence ID" value="ALV06693.1"/>
    <property type="molecule type" value="Genomic_DNA"/>
</dbReference>
<evidence type="ECO:0000313" key="1">
    <source>
        <dbReference type="EMBL" id="ALV06693.1"/>
    </source>
</evidence>